<dbReference type="SUPFAM" id="SSF116846">
    <property type="entry name" value="MIT domain"/>
    <property type="match status" value="1"/>
</dbReference>
<dbReference type="AlphaFoldDB" id="A0A212JGJ0"/>
<reference evidence="2" key="1">
    <citation type="submission" date="2016-04" db="EMBL/GenBank/DDBJ databases">
        <authorList>
            <person name="Evans L.H."/>
            <person name="Alamgir A."/>
            <person name="Owens N."/>
            <person name="Weber N.D."/>
            <person name="Virtaneva K."/>
            <person name="Barbian K."/>
            <person name="Babar A."/>
            <person name="Rosenke K."/>
        </authorList>
    </citation>
    <scope>NUCLEOTIDE SEQUENCE</scope>
    <source>
        <strain evidence="2">86-1</strain>
    </source>
</reference>
<protein>
    <recommendedName>
        <fullName evidence="3">Outer membrane lipoprotein BamD-like domain-containing protein</fullName>
    </recommendedName>
</protein>
<keyword evidence="1" id="KW-0732">Signal</keyword>
<evidence type="ECO:0000313" key="2">
    <source>
        <dbReference type="EMBL" id="SBV98569.1"/>
    </source>
</evidence>
<organism evidence="2">
    <name type="scientific">uncultured Dysgonomonas sp</name>
    <dbReference type="NCBI Taxonomy" id="206096"/>
    <lineage>
        <taxon>Bacteria</taxon>
        <taxon>Pseudomonadati</taxon>
        <taxon>Bacteroidota</taxon>
        <taxon>Bacteroidia</taxon>
        <taxon>Bacteroidales</taxon>
        <taxon>Dysgonomonadaceae</taxon>
        <taxon>Dysgonomonas</taxon>
        <taxon>environmental samples</taxon>
    </lineage>
</organism>
<accession>A0A212JGJ0</accession>
<name>A0A212JGJ0_9BACT</name>
<dbReference type="RefSeq" id="WP_296940875.1">
    <property type="nucleotide sequence ID" value="NZ_LT599032.1"/>
</dbReference>
<feature type="chain" id="PRO_5012035719" description="Outer membrane lipoprotein BamD-like domain-containing protein" evidence="1">
    <location>
        <begin position="21"/>
        <end position="86"/>
    </location>
</feature>
<feature type="signal peptide" evidence="1">
    <location>
        <begin position="1"/>
        <end position="20"/>
    </location>
</feature>
<dbReference type="InterPro" id="IPR036181">
    <property type="entry name" value="MIT_dom_sf"/>
</dbReference>
<evidence type="ECO:0000256" key="1">
    <source>
        <dbReference type="SAM" id="SignalP"/>
    </source>
</evidence>
<sequence>MKLAFLLTFISLVILFTACSSLDSDAKKAAQLNKESIEYVKEGDLEEAERAYKESQEILSRYKGTEKYDEFQSAYNTYMHGEVQNN</sequence>
<evidence type="ECO:0008006" key="3">
    <source>
        <dbReference type="Google" id="ProtNLM"/>
    </source>
</evidence>
<gene>
    <name evidence="2" type="ORF">KL86DYS1_12207</name>
</gene>
<proteinExistence type="predicted"/>
<dbReference type="PROSITE" id="PS51257">
    <property type="entry name" value="PROKAR_LIPOPROTEIN"/>
    <property type="match status" value="1"/>
</dbReference>
<dbReference type="EMBL" id="FLUM01000001">
    <property type="protein sequence ID" value="SBV98569.1"/>
    <property type="molecule type" value="Genomic_DNA"/>
</dbReference>